<sequence length="74" mass="8562">MAEAVATEPQILNKAMSEAFDWSQDDTPVRVAIWNYFMENNDHSTEKTLELIKPYIDATSEEPIREFVEANLKK</sequence>
<dbReference type="AlphaFoldDB" id="A0A0R1GXL5"/>
<comment type="caution">
    <text evidence="1">The sequence shown here is derived from an EMBL/GenBank/DDBJ whole genome shotgun (WGS) entry which is preliminary data.</text>
</comment>
<dbReference type="OrthoDB" id="2301549at2"/>
<dbReference type="STRING" id="1423726.FC07_GL002938"/>
<dbReference type="RefSeq" id="WP_057904578.1">
    <property type="nucleotide sequence ID" value="NZ_AZDA01000058.1"/>
</dbReference>
<name>A0A0R1GXL5_9LACO</name>
<protein>
    <submittedName>
        <fullName evidence="1">Uncharacterized protein</fullName>
    </submittedName>
</protein>
<dbReference type="PATRIC" id="fig|1423726.3.peg.3050"/>
<dbReference type="Pfam" id="PF24305">
    <property type="entry name" value="P8"/>
    <property type="match status" value="1"/>
</dbReference>
<accession>A0A0R1GXL5</accession>
<gene>
    <name evidence="1" type="ORF">FC07_GL002938</name>
</gene>
<dbReference type="Proteomes" id="UP000051461">
    <property type="component" value="Unassembled WGS sequence"/>
</dbReference>
<dbReference type="EMBL" id="AZDA01000058">
    <property type="protein sequence ID" value="KRK36707.1"/>
    <property type="molecule type" value="Genomic_DNA"/>
</dbReference>
<evidence type="ECO:0000313" key="2">
    <source>
        <dbReference type="Proteomes" id="UP000051461"/>
    </source>
</evidence>
<organism evidence="1 2">
    <name type="scientific">Loigolactobacillus bifermentans DSM 20003</name>
    <dbReference type="NCBI Taxonomy" id="1423726"/>
    <lineage>
        <taxon>Bacteria</taxon>
        <taxon>Bacillati</taxon>
        <taxon>Bacillota</taxon>
        <taxon>Bacilli</taxon>
        <taxon>Lactobacillales</taxon>
        <taxon>Lactobacillaceae</taxon>
        <taxon>Loigolactobacillus</taxon>
    </lineage>
</organism>
<evidence type="ECO:0000313" key="1">
    <source>
        <dbReference type="EMBL" id="KRK36707.1"/>
    </source>
</evidence>
<keyword evidence="2" id="KW-1185">Reference proteome</keyword>
<proteinExistence type="predicted"/>
<dbReference type="InterPro" id="IPR056216">
    <property type="entry name" value="P8-like"/>
</dbReference>
<reference evidence="1 2" key="1">
    <citation type="journal article" date="2015" name="Genome Announc.">
        <title>Expanding the biotechnology potential of lactobacilli through comparative genomics of 213 strains and associated genera.</title>
        <authorList>
            <person name="Sun Z."/>
            <person name="Harris H.M."/>
            <person name="McCann A."/>
            <person name="Guo C."/>
            <person name="Argimon S."/>
            <person name="Zhang W."/>
            <person name="Yang X."/>
            <person name="Jeffery I.B."/>
            <person name="Cooney J.C."/>
            <person name="Kagawa T.F."/>
            <person name="Liu W."/>
            <person name="Song Y."/>
            <person name="Salvetti E."/>
            <person name="Wrobel A."/>
            <person name="Rasinkangas P."/>
            <person name="Parkhill J."/>
            <person name="Rea M.C."/>
            <person name="O'Sullivan O."/>
            <person name="Ritari J."/>
            <person name="Douillard F.P."/>
            <person name="Paul Ross R."/>
            <person name="Yang R."/>
            <person name="Briner A.E."/>
            <person name="Felis G.E."/>
            <person name="de Vos W.M."/>
            <person name="Barrangou R."/>
            <person name="Klaenhammer T.R."/>
            <person name="Caufield P.W."/>
            <person name="Cui Y."/>
            <person name="Zhang H."/>
            <person name="O'Toole P.W."/>
        </authorList>
    </citation>
    <scope>NUCLEOTIDE SEQUENCE [LARGE SCALE GENOMIC DNA]</scope>
    <source>
        <strain evidence="1 2">DSM 20003</strain>
    </source>
</reference>